<evidence type="ECO:0000313" key="1">
    <source>
        <dbReference type="EMBL" id="KAJ7568227.1"/>
    </source>
</evidence>
<evidence type="ECO:0000313" key="2">
    <source>
        <dbReference type="Proteomes" id="UP001162992"/>
    </source>
</evidence>
<keyword evidence="2" id="KW-1185">Reference proteome</keyword>
<reference evidence="2" key="1">
    <citation type="journal article" date="2024" name="Proc. Natl. Acad. Sci. U.S.A.">
        <title>Extraordinary preservation of gene collinearity over three hundred million years revealed in homosporous lycophytes.</title>
        <authorList>
            <person name="Li C."/>
            <person name="Wickell D."/>
            <person name="Kuo L.Y."/>
            <person name="Chen X."/>
            <person name="Nie B."/>
            <person name="Liao X."/>
            <person name="Peng D."/>
            <person name="Ji J."/>
            <person name="Jenkins J."/>
            <person name="Williams M."/>
            <person name="Shu S."/>
            <person name="Plott C."/>
            <person name="Barry K."/>
            <person name="Rajasekar S."/>
            <person name="Grimwood J."/>
            <person name="Han X."/>
            <person name="Sun S."/>
            <person name="Hou Z."/>
            <person name="He W."/>
            <person name="Dai G."/>
            <person name="Sun C."/>
            <person name="Schmutz J."/>
            <person name="Leebens-Mack J.H."/>
            <person name="Li F.W."/>
            <person name="Wang L."/>
        </authorList>
    </citation>
    <scope>NUCLEOTIDE SEQUENCE [LARGE SCALE GENOMIC DNA]</scope>
    <source>
        <strain evidence="2">cv. PW_Plant_1</strain>
    </source>
</reference>
<comment type="caution">
    <text evidence="1">The sequence shown here is derived from an EMBL/GenBank/DDBJ whole genome shotgun (WGS) entry which is preliminary data.</text>
</comment>
<dbReference type="EMBL" id="CM055092">
    <property type="protein sequence ID" value="KAJ7568227.1"/>
    <property type="molecule type" value="Genomic_DNA"/>
</dbReference>
<gene>
    <name evidence="1" type="ORF">O6H91_01G024100</name>
</gene>
<protein>
    <submittedName>
        <fullName evidence="1">Uncharacterized protein</fullName>
    </submittedName>
</protein>
<dbReference type="Proteomes" id="UP001162992">
    <property type="component" value="Chromosome 1"/>
</dbReference>
<proteinExistence type="predicted"/>
<accession>A0ACC2EP12</accession>
<name>A0ACC2EP12_DIPCM</name>
<sequence length="212" mass="22794">MRDDPKLASEFCYNRGDSATFTKSTIEEGPCVDLQRGKDPTGGASNISCHEARRSPLAIQSHFSHYSLLFLSSSSSSSSSSSFYLGISVLAMAVRLIARRLGCAHNVSSSLPLHRAAYSSGKRVLGEEEQAAETVYIKKAEKEKLEKLASKAIQMEEKAATEGVTATPASDPEPARDNSKFIAYAAAGVIAVAAGSWWLGRSSVKEKEKTKE</sequence>
<organism evidence="1 2">
    <name type="scientific">Diphasiastrum complanatum</name>
    <name type="common">Issler's clubmoss</name>
    <name type="synonym">Lycopodium complanatum</name>
    <dbReference type="NCBI Taxonomy" id="34168"/>
    <lineage>
        <taxon>Eukaryota</taxon>
        <taxon>Viridiplantae</taxon>
        <taxon>Streptophyta</taxon>
        <taxon>Embryophyta</taxon>
        <taxon>Tracheophyta</taxon>
        <taxon>Lycopodiopsida</taxon>
        <taxon>Lycopodiales</taxon>
        <taxon>Lycopodiaceae</taxon>
        <taxon>Lycopodioideae</taxon>
        <taxon>Diphasiastrum</taxon>
    </lineage>
</organism>